<gene>
    <name evidence="2" type="ORF">SAMN05878282_1121</name>
</gene>
<name>A0A1N6X7K4_AQUAC</name>
<evidence type="ECO:0000256" key="1">
    <source>
        <dbReference type="SAM" id="Phobius"/>
    </source>
</evidence>
<dbReference type="EMBL" id="FTMP01000012">
    <property type="protein sequence ID" value="SIQ98221.1"/>
    <property type="molecule type" value="Genomic_DNA"/>
</dbReference>
<dbReference type="AlphaFoldDB" id="A0A1N6X7K4"/>
<keyword evidence="1" id="KW-1133">Transmembrane helix</keyword>
<dbReference type="Proteomes" id="UP000185841">
    <property type="component" value="Unassembled WGS sequence"/>
</dbReference>
<evidence type="ECO:0000313" key="2">
    <source>
        <dbReference type="EMBL" id="SIQ98221.1"/>
    </source>
</evidence>
<keyword evidence="1" id="KW-0472">Membrane</keyword>
<reference evidence="2 3" key="1">
    <citation type="submission" date="2017-01" db="EMBL/GenBank/DDBJ databases">
        <authorList>
            <person name="Mah S.A."/>
            <person name="Swanson W.J."/>
            <person name="Moy G.W."/>
            <person name="Vacquier V.D."/>
        </authorList>
    </citation>
    <scope>NUCLEOTIDE SEQUENCE [LARGE SCALE GENOMIC DNA]</scope>
    <source>
        <strain evidence="2 3">RU36E</strain>
    </source>
</reference>
<organism evidence="2 3">
    <name type="scientific">Aquipseudomonas alcaligenes</name>
    <name type="common">Pseudomonas alcaligenes</name>
    <dbReference type="NCBI Taxonomy" id="43263"/>
    <lineage>
        <taxon>Bacteria</taxon>
        <taxon>Pseudomonadati</taxon>
        <taxon>Pseudomonadota</taxon>
        <taxon>Gammaproteobacteria</taxon>
        <taxon>Pseudomonadales</taxon>
        <taxon>Pseudomonadaceae</taxon>
        <taxon>Aquipseudomonas</taxon>
    </lineage>
</organism>
<keyword evidence="1" id="KW-0812">Transmembrane</keyword>
<dbReference type="RefSeq" id="WP_175613989.1">
    <property type="nucleotide sequence ID" value="NZ_FTMP01000012.1"/>
</dbReference>
<sequence length="53" mass="5950">MMDLAVTLTKQIGVLLLALGIAWGTYRVVMDAFRETVRDLKRAWAILRGSEAE</sequence>
<evidence type="ECO:0000313" key="3">
    <source>
        <dbReference type="Proteomes" id="UP000185841"/>
    </source>
</evidence>
<proteinExistence type="predicted"/>
<feature type="transmembrane region" description="Helical" evidence="1">
    <location>
        <begin position="12"/>
        <end position="29"/>
    </location>
</feature>
<accession>A0A1N6X7K4</accession>
<protein>
    <submittedName>
        <fullName evidence="2">Uncharacterized protein</fullName>
    </submittedName>
</protein>